<protein>
    <submittedName>
        <fullName evidence="1">Histidine kinase</fullName>
    </submittedName>
</protein>
<dbReference type="EMBL" id="JBHMAJ010000007">
    <property type="protein sequence ID" value="MFB9824671.1"/>
    <property type="molecule type" value="Genomic_DNA"/>
</dbReference>
<evidence type="ECO:0000313" key="1">
    <source>
        <dbReference type="EMBL" id="MFB9824671.1"/>
    </source>
</evidence>
<dbReference type="RefSeq" id="WP_222923262.1">
    <property type="nucleotide sequence ID" value="NZ_CP082286.1"/>
</dbReference>
<reference evidence="1" key="1">
    <citation type="submission" date="2024-09" db="EMBL/GenBank/DDBJ databases">
        <authorList>
            <person name="Sun Q."/>
        </authorList>
    </citation>
    <scope>NUCLEOTIDE SEQUENCE [LARGE SCALE GENOMIC DNA]</scope>
    <source>
        <strain evidence="1">JCM 31273</strain>
    </source>
</reference>
<dbReference type="PIRSF" id="PIRSF030471">
    <property type="entry name" value="STR_Vng0742h_prd"/>
    <property type="match status" value="1"/>
</dbReference>
<keyword evidence="1" id="KW-0808">Transferase</keyword>
<dbReference type="GeneID" id="67210692"/>
<keyword evidence="2" id="KW-1185">Reference proteome</keyword>
<comment type="caution">
    <text evidence="1">The sequence shown here is derived from an EMBL/GenBank/DDBJ whole genome shotgun (WGS) entry which is preliminary data.</text>
</comment>
<organism evidence="1 2">
    <name type="scientific">Halobaculum roseum</name>
    <dbReference type="NCBI Taxonomy" id="2175149"/>
    <lineage>
        <taxon>Archaea</taxon>
        <taxon>Methanobacteriati</taxon>
        <taxon>Methanobacteriota</taxon>
        <taxon>Stenosarchaea group</taxon>
        <taxon>Halobacteria</taxon>
        <taxon>Halobacteriales</taxon>
        <taxon>Haloferacaceae</taxon>
        <taxon>Halobaculum</taxon>
    </lineage>
</organism>
<proteinExistence type="predicted"/>
<dbReference type="InterPro" id="IPR016954">
    <property type="entry name" value="Uncharacterised_Vng0742h"/>
</dbReference>
<accession>A0ABD5MLE9</accession>
<gene>
    <name evidence="1" type="ORF">ACFFOL_10905</name>
</gene>
<dbReference type="AlphaFoldDB" id="A0ABD5MLE9"/>
<keyword evidence="1" id="KW-0418">Kinase</keyword>
<dbReference type="GO" id="GO:0016301">
    <property type="term" value="F:kinase activity"/>
    <property type="evidence" value="ECO:0007669"/>
    <property type="project" value="UniProtKB-KW"/>
</dbReference>
<evidence type="ECO:0000313" key="2">
    <source>
        <dbReference type="Proteomes" id="UP001589595"/>
    </source>
</evidence>
<dbReference type="Proteomes" id="UP001589595">
    <property type="component" value="Unassembled WGS sequence"/>
</dbReference>
<name>A0ABD5MLE9_9EURY</name>
<sequence length="263" mass="28313">MVLDAQYETLASGGSTDRRLAVIRRDGGTPLDSMLGRLFEDQPVSIATSDGSGPAGATGEDDVAVLVEDGEVVATSPLAALERAILLVNSDLYTTGTIGLADADLPAVLTGLADVPFRLRGYPLAHKEKLLLIAISRQIELRARRADGGELHSSFQRLSRIDDEVGTRRTYERLADSGVDVHVYGEPDWDPETELDVTAHGGYGDGYSDSWFVVFDPPAEATGAHSSPAGLLALEDDPRIWRGIWTYRPDAVAELAATIRREL</sequence>